<keyword evidence="2" id="KW-1185">Reference proteome</keyword>
<evidence type="ECO:0000313" key="1">
    <source>
        <dbReference type="EMBL" id="ABV13549.1"/>
    </source>
</evidence>
<dbReference type="KEGG" id="cko:CKO_02432"/>
<name>A8AJ86_CITK8</name>
<reference evidence="1 2" key="1">
    <citation type="submission" date="2007-08" db="EMBL/GenBank/DDBJ databases">
        <authorList>
            <consortium name="The Citrobacter koseri Genome Sequencing Project"/>
            <person name="McClelland M."/>
            <person name="Sanderson E.K."/>
            <person name="Porwollik S."/>
            <person name="Spieth J."/>
            <person name="Clifton W.S."/>
            <person name="Latreille P."/>
            <person name="Courtney L."/>
            <person name="Wang C."/>
            <person name="Pepin K."/>
            <person name="Bhonagiri V."/>
            <person name="Nash W."/>
            <person name="Johnson M."/>
            <person name="Thiruvilangam P."/>
            <person name="Wilson R."/>
        </authorList>
    </citation>
    <scope>NUCLEOTIDE SEQUENCE [LARGE SCALE GENOMIC DNA]</scope>
    <source>
        <strain evidence="2">ATCC BAA-895 / CDC 4225-83 / SGSC4696</strain>
    </source>
</reference>
<proteinExistence type="predicted"/>
<accession>A8AJ86</accession>
<protein>
    <submittedName>
        <fullName evidence="1">Uncharacterized protein</fullName>
    </submittedName>
</protein>
<dbReference type="AlphaFoldDB" id="A8AJ86"/>
<gene>
    <name evidence="1" type="ordered locus">CKO_02432</name>
</gene>
<organism evidence="1 2">
    <name type="scientific">Citrobacter koseri (strain ATCC BAA-895 / CDC 4225-83 / SGSC4696)</name>
    <dbReference type="NCBI Taxonomy" id="290338"/>
    <lineage>
        <taxon>Bacteria</taxon>
        <taxon>Pseudomonadati</taxon>
        <taxon>Pseudomonadota</taxon>
        <taxon>Gammaproteobacteria</taxon>
        <taxon>Enterobacterales</taxon>
        <taxon>Enterobacteriaceae</taxon>
        <taxon>Citrobacter</taxon>
    </lineage>
</organism>
<dbReference type="HOGENOM" id="CLU_220616_0_0_6"/>
<dbReference type="EMBL" id="CP000822">
    <property type="protein sequence ID" value="ABV13549.1"/>
    <property type="molecule type" value="Genomic_DNA"/>
</dbReference>
<sequence length="27" mass="3055">MPDGDAAASYQAYRFKDNDYLKDGQNT</sequence>
<dbReference type="Proteomes" id="UP000008148">
    <property type="component" value="Chromosome"/>
</dbReference>
<evidence type="ECO:0000313" key="2">
    <source>
        <dbReference type="Proteomes" id="UP000008148"/>
    </source>
</evidence>